<feature type="compositionally biased region" description="Polar residues" evidence="1">
    <location>
        <begin position="305"/>
        <end position="317"/>
    </location>
</feature>
<keyword evidence="2" id="KW-1185">Reference proteome</keyword>
<evidence type="ECO:0000313" key="3">
    <source>
        <dbReference type="WBParaSite" id="SMUV_0000294501-mRNA-1"/>
    </source>
</evidence>
<dbReference type="AlphaFoldDB" id="A0A0N5AFA2"/>
<reference evidence="3" key="1">
    <citation type="submission" date="2017-02" db="UniProtKB">
        <authorList>
            <consortium name="WormBaseParasite"/>
        </authorList>
    </citation>
    <scope>IDENTIFICATION</scope>
</reference>
<protein>
    <submittedName>
        <fullName evidence="3">Serine/threonine-protein kinase DDB_G0282963</fullName>
    </submittedName>
</protein>
<dbReference type="Proteomes" id="UP000046393">
    <property type="component" value="Unplaced"/>
</dbReference>
<dbReference type="WBParaSite" id="SMUV_0000294501-mRNA-1">
    <property type="protein sequence ID" value="SMUV_0000294501-mRNA-1"/>
    <property type="gene ID" value="SMUV_0000294501"/>
</dbReference>
<evidence type="ECO:0000313" key="2">
    <source>
        <dbReference type="Proteomes" id="UP000046393"/>
    </source>
</evidence>
<evidence type="ECO:0000256" key="1">
    <source>
        <dbReference type="SAM" id="MobiDB-lite"/>
    </source>
</evidence>
<feature type="compositionally biased region" description="Polar residues" evidence="1">
    <location>
        <begin position="181"/>
        <end position="209"/>
    </location>
</feature>
<feature type="region of interest" description="Disordered" evidence="1">
    <location>
        <begin position="176"/>
        <end position="209"/>
    </location>
</feature>
<proteinExistence type="predicted"/>
<organism evidence="2 3">
    <name type="scientific">Syphacia muris</name>
    <dbReference type="NCBI Taxonomy" id="451379"/>
    <lineage>
        <taxon>Eukaryota</taxon>
        <taxon>Metazoa</taxon>
        <taxon>Ecdysozoa</taxon>
        <taxon>Nematoda</taxon>
        <taxon>Chromadorea</taxon>
        <taxon>Rhabditida</taxon>
        <taxon>Spirurina</taxon>
        <taxon>Oxyuridomorpha</taxon>
        <taxon>Oxyuroidea</taxon>
        <taxon>Oxyuridae</taxon>
        <taxon>Syphacia</taxon>
    </lineage>
</organism>
<feature type="region of interest" description="Disordered" evidence="1">
    <location>
        <begin position="305"/>
        <end position="327"/>
    </location>
</feature>
<name>A0A0N5AFA2_9BILA</name>
<sequence length="799" mass="91199">MLFSIRNITEADDPYYRYLLSYYQSYERYTERLRQMYPNITLPKVQQTYNPNMHLKYSKEIKDGVIILQSYEFFCTIRSDICNLLFACPPCPPANHPPGSGTASTLNFTAITQEQLTEKIQPATIRTLAPLDLPTNINEAELFTGNSLISNSDQLAAEASIYDEYVDYTETTSSVTTTTTANNNQLTPSSRQHGNGTIERSNSFTTQPVAHTDYTYDDMIEDDFQNDDDSDLLLYKNEETFKSRRRHKRQIYPIYPIHSQKYCVCESDASKENEIFAMNDVDMPESFLKLVKNCTVHSKGSNQTAETSECSMLTESQNTDDEDDLQKNMPLTKNDFKNCHNLNVSVENCSKARRAYLLKTPLERSVYQLQFNDDEARGHLNGSSRDDDKQNLNKWQNATAENLLDDSSNFVASFDKWLSPTNGKTFGQLFPKESTIPNSNELKLFNGVQSGSVSTNDFNIDLTPNDQDYRINDNADYINNVENTQLLQEFGGESFNNDKSVTQQIQRFEQGDSEEFVMQQTNPEKTSNDETNLDKSSLLITKSDGSESTTEQDLVALVDPESGVIPHILPSNLRSDKLKQLKNRSAKKAQDVKILHNSDSNDAIVNNKVIRPQKKTRKPKNDGNLASKVSKRFNTKCVVYGVDAVVYMDNTDVMPENNFIFFRKFINSFYQTLENDRRKCEEAYQMAIKLQADGGVNRKKIFLILTPRTQRQLRDLYPDIWKARQQANNSNLTVLPFAISNSYNEDVARILSSSNFTRIPAKARTNNNYLARWLCKYLSVSKTVADNGLKYCPWKVDAV</sequence>
<accession>A0A0N5AFA2</accession>